<evidence type="ECO:0000256" key="1">
    <source>
        <dbReference type="ARBA" id="ARBA00004196"/>
    </source>
</evidence>
<dbReference type="Gene3D" id="3.40.50.1980">
    <property type="entry name" value="Nitrogenase molybdenum iron protein domain"/>
    <property type="match status" value="2"/>
</dbReference>
<dbReference type="EMBL" id="CP024988">
    <property type="protein sequence ID" value="AWT25227.1"/>
    <property type="molecule type" value="Genomic_DNA"/>
</dbReference>
<dbReference type="STRING" id="1737425.GCA_900049755_02232"/>
<dbReference type="Proteomes" id="UP000247696">
    <property type="component" value="Chromosome"/>
</dbReference>
<accession>A0A2Z3YT59</accession>
<dbReference type="PANTHER" id="PTHR30532">
    <property type="entry name" value="IRON III DICITRATE-BINDING PERIPLASMIC PROTEIN"/>
    <property type="match status" value="1"/>
</dbReference>
<keyword evidence="3" id="KW-0813">Transport</keyword>
<keyword evidence="6" id="KW-0449">Lipoprotein</keyword>
<dbReference type="KEGG" id="cpre:Csp1_04050"/>
<dbReference type="InterPro" id="IPR002491">
    <property type="entry name" value="ABC_transptr_periplasmic_BD"/>
</dbReference>
<dbReference type="SUPFAM" id="SSF53807">
    <property type="entry name" value="Helical backbone' metal receptor"/>
    <property type="match status" value="1"/>
</dbReference>
<dbReference type="Pfam" id="PF01497">
    <property type="entry name" value="Peripla_BP_2"/>
    <property type="match status" value="1"/>
</dbReference>
<name>A0A2Z3YT59_9CORY</name>
<dbReference type="PROSITE" id="PS50983">
    <property type="entry name" value="FE_B12_PBP"/>
    <property type="match status" value="1"/>
</dbReference>
<proteinExistence type="inferred from homology"/>
<organism evidence="6 7">
    <name type="scientific">Corynebacterium provencense</name>
    <dbReference type="NCBI Taxonomy" id="1737425"/>
    <lineage>
        <taxon>Bacteria</taxon>
        <taxon>Bacillati</taxon>
        <taxon>Actinomycetota</taxon>
        <taxon>Actinomycetes</taxon>
        <taxon>Mycobacteriales</taxon>
        <taxon>Corynebacteriaceae</taxon>
        <taxon>Corynebacterium</taxon>
    </lineage>
</organism>
<evidence type="ECO:0000256" key="3">
    <source>
        <dbReference type="ARBA" id="ARBA00022448"/>
    </source>
</evidence>
<dbReference type="GO" id="GO:1901678">
    <property type="term" value="P:iron coordination entity transport"/>
    <property type="evidence" value="ECO:0007669"/>
    <property type="project" value="UniProtKB-ARBA"/>
</dbReference>
<feature type="domain" description="Fe/B12 periplasmic-binding" evidence="5">
    <location>
        <begin position="62"/>
        <end position="345"/>
    </location>
</feature>
<protein>
    <submittedName>
        <fullName evidence="6">Putative siderophore-binding lipoprotein YfiY</fullName>
    </submittedName>
</protein>
<dbReference type="PANTHER" id="PTHR30532:SF24">
    <property type="entry name" value="FERRIC ENTEROBACTIN-BINDING PERIPLASMIC PROTEIN FEPB"/>
    <property type="match status" value="1"/>
</dbReference>
<evidence type="ECO:0000313" key="6">
    <source>
        <dbReference type="EMBL" id="AWT25227.1"/>
    </source>
</evidence>
<dbReference type="GO" id="GO:0030288">
    <property type="term" value="C:outer membrane-bounded periplasmic space"/>
    <property type="evidence" value="ECO:0007669"/>
    <property type="project" value="TreeGrafter"/>
</dbReference>
<dbReference type="InterPro" id="IPR051313">
    <property type="entry name" value="Bact_iron-sidero_bind"/>
</dbReference>
<reference evidence="7" key="1">
    <citation type="submission" date="2017-11" db="EMBL/GenBank/DDBJ databases">
        <title>Otitis media/interna in a cat caused by the recently described species Corynebacterium provencense.</title>
        <authorList>
            <person name="Kittl S."/>
            <person name="Brodard I."/>
            <person name="Rychener L."/>
            <person name="Jores J."/>
            <person name="Roosje P."/>
            <person name="Gobeli Brawand S."/>
        </authorList>
    </citation>
    <scope>NUCLEOTIDE SEQUENCE [LARGE SCALE GENOMIC DNA]</scope>
    <source>
        <strain evidence="7">17KM38</strain>
    </source>
</reference>
<evidence type="ECO:0000256" key="4">
    <source>
        <dbReference type="ARBA" id="ARBA00022729"/>
    </source>
</evidence>
<evidence type="ECO:0000313" key="7">
    <source>
        <dbReference type="Proteomes" id="UP000247696"/>
    </source>
</evidence>
<comment type="similarity">
    <text evidence="2">Belongs to the bacterial solute-binding protein 8 family.</text>
</comment>
<keyword evidence="7" id="KW-1185">Reference proteome</keyword>
<dbReference type="AlphaFoldDB" id="A0A2Z3YT59"/>
<dbReference type="CDD" id="cd01146">
    <property type="entry name" value="FhuD"/>
    <property type="match status" value="1"/>
</dbReference>
<keyword evidence="4" id="KW-0732">Signal</keyword>
<comment type="subcellular location">
    <subcellularLocation>
        <location evidence="1">Cell envelope</location>
    </subcellularLocation>
</comment>
<gene>
    <name evidence="6" type="primary">yfiY_3</name>
    <name evidence="6" type="ORF">Csp1_04050</name>
</gene>
<evidence type="ECO:0000256" key="2">
    <source>
        <dbReference type="ARBA" id="ARBA00008814"/>
    </source>
</evidence>
<sequence>MSTLISPKSGFRRVLRPLVLMIAAVLGLSLAACSSDESSDSGDTITIEHAFGTTEVSADPGRVATVNFENQEVPLALGVVPVGMAKANFGGSDILPWVQEKLDELGAGAGGDVEAPVLFDETDGIDYEAVSDTHPDVILAGYSGLDQEQYDRLSEIAPTVAFPKDQVAWGTPWRENIEIESKAIGKEEEGRALIADLEKKITEAADAHPAIKGKKTMFLTHVDPSDLSQVTFYTNHDTRPQFFNDLGMVTPDAIQKFGDANDEFSGTISAEQADTLSDVDIIVTYGDQAMIDTIRRDPVLGQIPAIRNDAVVLLGDDELGTAANPTPLGLPYILDQYVDVLDAAAQKASAQDASQDATEQNAA</sequence>
<evidence type="ECO:0000259" key="5">
    <source>
        <dbReference type="PROSITE" id="PS50983"/>
    </source>
</evidence>